<reference evidence="1" key="1">
    <citation type="submission" date="2017-12" db="EMBL/GenBank/DDBJ databases">
        <title>High-resolution comparative analysis of great ape genomes.</title>
        <authorList>
            <person name="Pollen A."/>
            <person name="Hastie A."/>
            <person name="Hormozdiari F."/>
            <person name="Dougherty M."/>
            <person name="Liu R."/>
            <person name="Chaisson M."/>
            <person name="Hoppe E."/>
            <person name="Hill C."/>
            <person name="Pang A."/>
            <person name="Hillier L."/>
            <person name="Baker C."/>
            <person name="Armstrong J."/>
            <person name="Shendure J."/>
            <person name="Paten B."/>
            <person name="Wilson R."/>
            <person name="Chao H."/>
            <person name="Schneider V."/>
            <person name="Ventura M."/>
            <person name="Kronenberg Z."/>
            <person name="Murali S."/>
            <person name="Gordon D."/>
            <person name="Cantsilieris S."/>
            <person name="Munson K."/>
            <person name="Nelson B."/>
            <person name="Raja A."/>
            <person name="Underwood J."/>
            <person name="Diekhans M."/>
            <person name="Fiddes I."/>
            <person name="Haussler D."/>
            <person name="Eichler E."/>
        </authorList>
    </citation>
    <scope>NUCLEOTIDE SEQUENCE [LARGE SCALE GENOMIC DNA]</scope>
    <source>
        <strain evidence="1">Susie</strain>
    </source>
</reference>
<proteinExistence type="predicted"/>
<protein>
    <submittedName>
        <fullName evidence="1">MRPL33 isoform 3</fullName>
    </submittedName>
</protein>
<gene>
    <name evidence="1" type="ORF">CR201_G0017789</name>
</gene>
<name>A0A2J8VN84_PONAB</name>
<evidence type="ECO:0000313" key="1">
    <source>
        <dbReference type="EMBL" id="PNJ58987.1"/>
    </source>
</evidence>
<comment type="caution">
    <text evidence="1">The sequence shown here is derived from an EMBL/GenBank/DDBJ whole genome shotgun (WGS) entry which is preliminary data.</text>
</comment>
<organism evidence="1">
    <name type="scientific">Pongo abelii</name>
    <name type="common">Sumatran orangutan</name>
    <name type="synonym">Pongo pygmaeus abelii</name>
    <dbReference type="NCBI Taxonomy" id="9601"/>
    <lineage>
        <taxon>Eukaryota</taxon>
        <taxon>Metazoa</taxon>
        <taxon>Chordata</taxon>
        <taxon>Craniata</taxon>
        <taxon>Vertebrata</taxon>
        <taxon>Euteleostomi</taxon>
        <taxon>Mammalia</taxon>
        <taxon>Eutheria</taxon>
        <taxon>Euarchontoglires</taxon>
        <taxon>Primates</taxon>
        <taxon>Haplorrhini</taxon>
        <taxon>Catarrhini</taxon>
        <taxon>Hominidae</taxon>
        <taxon>Pongo</taxon>
    </lineage>
</organism>
<dbReference type="AlphaFoldDB" id="A0A2J8VN84"/>
<dbReference type="EMBL" id="NDHI03003415">
    <property type="protein sequence ID" value="PNJ58987.1"/>
    <property type="molecule type" value="Genomic_DNA"/>
</dbReference>
<accession>A0A2J8VN84</accession>
<sequence>MFLSAVFFAKSKSKLWLWFLEDHRGEMSFSSHHIKGTNHQHDFLLMVLTLITWLSGDLQVKLKCPQKWP</sequence>